<accession>A0A445EJ06</accession>
<dbReference type="EMBL" id="SDMP01000002">
    <property type="protein sequence ID" value="RYR75332.1"/>
    <property type="molecule type" value="Genomic_DNA"/>
</dbReference>
<reference evidence="2 3" key="1">
    <citation type="submission" date="2019-01" db="EMBL/GenBank/DDBJ databases">
        <title>Sequencing of cultivated peanut Arachis hypogaea provides insights into genome evolution and oil improvement.</title>
        <authorList>
            <person name="Chen X."/>
        </authorList>
    </citation>
    <scope>NUCLEOTIDE SEQUENCE [LARGE SCALE GENOMIC DNA]</scope>
    <source>
        <strain evidence="3">cv. Fuhuasheng</strain>
        <tissue evidence="2">Leaves</tissue>
    </source>
</reference>
<comment type="subcellular location">
    <subcellularLocation>
        <location evidence="1">Nucleus</location>
    </subcellularLocation>
</comment>
<keyword evidence="1" id="KW-0862">Zinc</keyword>
<keyword evidence="1" id="KW-0479">Metal-binding</keyword>
<dbReference type="AlphaFoldDB" id="A0A445EJ06"/>
<evidence type="ECO:0000313" key="2">
    <source>
        <dbReference type="EMBL" id="RYR75332.1"/>
    </source>
</evidence>
<dbReference type="GO" id="GO:0005634">
    <property type="term" value="C:nucleus"/>
    <property type="evidence" value="ECO:0007669"/>
    <property type="project" value="UniProtKB-SubCell"/>
</dbReference>
<sequence>MKYGLRDNKWLSELFEDRHLWIPVYLDHQFWVGMRAYKRVKIMNYSSSDYQLNQSKVNYCFEYNEVPEFLCDVDEKFVPNIAMTFNTVEDAAKFYKDYSNAAESKELAVILHRAYDNAMVKMQEHKAKNNEKCSLSHEDANLEVINELQSPPRMRTR</sequence>
<dbReference type="InterPro" id="IPR031052">
    <property type="entry name" value="FHY3/FAR1"/>
</dbReference>
<organism evidence="2 3">
    <name type="scientific">Arachis hypogaea</name>
    <name type="common">Peanut</name>
    <dbReference type="NCBI Taxonomy" id="3818"/>
    <lineage>
        <taxon>Eukaryota</taxon>
        <taxon>Viridiplantae</taxon>
        <taxon>Streptophyta</taxon>
        <taxon>Embryophyta</taxon>
        <taxon>Tracheophyta</taxon>
        <taxon>Spermatophyta</taxon>
        <taxon>Magnoliopsida</taxon>
        <taxon>eudicotyledons</taxon>
        <taxon>Gunneridae</taxon>
        <taxon>Pentapetalae</taxon>
        <taxon>rosids</taxon>
        <taxon>fabids</taxon>
        <taxon>Fabales</taxon>
        <taxon>Fabaceae</taxon>
        <taxon>Papilionoideae</taxon>
        <taxon>50 kb inversion clade</taxon>
        <taxon>dalbergioids sensu lato</taxon>
        <taxon>Dalbergieae</taxon>
        <taxon>Pterocarpus clade</taxon>
        <taxon>Arachis</taxon>
    </lineage>
</organism>
<keyword evidence="1" id="KW-0539">Nucleus</keyword>
<evidence type="ECO:0000256" key="1">
    <source>
        <dbReference type="RuleBase" id="RU367018"/>
    </source>
</evidence>
<dbReference type="PANTHER" id="PTHR31669:SF251">
    <property type="entry name" value="PROTEIN FAR1-RELATED SEQUENCE"/>
    <property type="match status" value="1"/>
</dbReference>
<comment type="caution">
    <text evidence="2">The sequence shown here is derived from an EMBL/GenBank/DDBJ whole genome shotgun (WGS) entry which is preliminary data.</text>
</comment>
<keyword evidence="1" id="KW-0863">Zinc-finger</keyword>
<gene>
    <name evidence="2" type="ORF">Ahy_A02g009988</name>
</gene>
<dbReference type="GO" id="GO:0006355">
    <property type="term" value="P:regulation of DNA-templated transcription"/>
    <property type="evidence" value="ECO:0007669"/>
    <property type="project" value="UniProtKB-UniRule"/>
</dbReference>
<comment type="function">
    <text evidence="1">Putative transcription activator involved in regulating light control of development.</text>
</comment>
<keyword evidence="3" id="KW-1185">Reference proteome</keyword>
<evidence type="ECO:0000313" key="3">
    <source>
        <dbReference type="Proteomes" id="UP000289738"/>
    </source>
</evidence>
<name>A0A445EJ06_ARAHY</name>
<dbReference type="GO" id="GO:0008270">
    <property type="term" value="F:zinc ion binding"/>
    <property type="evidence" value="ECO:0007669"/>
    <property type="project" value="UniProtKB-UniRule"/>
</dbReference>
<comment type="similarity">
    <text evidence="1">Belongs to the FHY3/FAR1 family.</text>
</comment>
<protein>
    <recommendedName>
        <fullName evidence="1">Protein FAR1-RELATED SEQUENCE</fullName>
    </recommendedName>
</protein>
<proteinExistence type="inferred from homology"/>
<dbReference type="Proteomes" id="UP000289738">
    <property type="component" value="Chromosome A02"/>
</dbReference>
<dbReference type="PANTHER" id="PTHR31669">
    <property type="entry name" value="PROTEIN FAR1-RELATED SEQUENCE 10-RELATED"/>
    <property type="match status" value="1"/>
</dbReference>